<dbReference type="RefSeq" id="WP_243335177.1">
    <property type="nucleotide sequence ID" value="NZ_AP027081.1"/>
</dbReference>
<evidence type="ECO:0000313" key="1">
    <source>
        <dbReference type="EMBL" id="BDU77185.1"/>
    </source>
</evidence>
<name>A0AA48GWY7_9BACT</name>
<evidence type="ECO:0000313" key="2">
    <source>
        <dbReference type="Proteomes" id="UP001228113"/>
    </source>
</evidence>
<dbReference type="AlphaFoldDB" id="A0AA48GWY7"/>
<protein>
    <submittedName>
        <fullName evidence="1">Uncharacterized protein</fullName>
    </submittedName>
</protein>
<sequence length="85" mass="9410">MSQKPVQVELNEAEWRLVQAIRALPESSLRGRVHGVLEDLLFYVANPRCQGMGAEGFPCGEPVTSCEACHEVWDLLDSLATRVKA</sequence>
<organism evidence="1 2">
    <name type="scientific">Mesoterricola sediminis</name>
    <dbReference type="NCBI Taxonomy" id="2927980"/>
    <lineage>
        <taxon>Bacteria</taxon>
        <taxon>Pseudomonadati</taxon>
        <taxon>Acidobacteriota</taxon>
        <taxon>Holophagae</taxon>
        <taxon>Holophagales</taxon>
        <taxon>Holophagaceae</taxon>
        <taxon>Mesoterricola</taxon>
    </lineage>
</organism>
<accession>A0AA48GWY7</accession>
<dbReference type="EMBL" id="AP027081">
    <property type="protein sequence ID" value="BDU77185.1"/>
    <property type="molecule type" value="Genomic_DNA"/>
</dbReference>
<reference evidence="1" key="1">
    <citation type="journal article" date="2023" name="Int. J. Syst. Evol. Microbiol.">
        <title>Mesoterricola silvestris gen. nov., sp. nov., Mesoterricola sediminis sp. nov., Geothrix oryzae sp. nov., Geothrix edaphica sp. nov., Geothrix rubra sp. nov., and Geothrix limicola sp. nov., six novel members of Acidobacteriota isolated from soils.</title>
        <authorList>
            <person name="Itoh H."/>
            <person name="Sugisawa Y."/>
            <person name="Mise K."/>
            <person name="Xu Z."/>
            <person name="Kuniyasu M."/>
            <person name="Ushijima N."/>
            <person name="Kawano K."/>
            <person name="Kobayashi E."/>
            <person name="Shiratori Y."/>
            <person name="Masuda Y."/>
            <person name="Senoo K."/>
        </authorList>
    </citation>
    <scope>NUCLEOTIDE SEQUENCE</scope>
    <source>
        <strain evidence="1">W786</strain>
    </source>
</reference>
<proteinExistence type="predicted"/>
<dbReference type="Proteomes" id="UP001228113">
    <property type="component" value="Chromosome"/>
</dbReference>
<keyword evidence="2" id="KW-1185">Reference proteome</keyword>
<dbReference type="KEGG" id="msea:METESE_21430"/>
<gene>
    <name evidence="1" type="ORF">METESE_21430</name>
</gene>